<feature type="transmembrane region" description="Helical" evidence="1">
    <location>
        <begin position="96"/>
        <end position="114"/>
    </location>
</feature>
<gene>
    <name evidence="2" type="ORF">PAGU1578_16660</name>
</gene>
<organism evidence="2 3">
    <name type="scientific">Veillonella tobetsuensis</name>
    <dbReference type="NCBI Taxonomy" id="1110546"/>
    <lineage>
        <taxon>Bacteria</taxon>
        <taxon>Bacillati</taxon>
        <taxon>Bacillota</taxon>
        <taxon>Negativicutes</taxon>
        <taxon>Veillonellales</taxon>
        <taxon>Veillonellaceae</taxon>
        <taxon>Veillonella</taxon>
    </lineage>
</organism>
<name>A0A480B819_9FIRM</name>
<accession>A0A480B819</accession>
<keyword evidence="1" id="KW-0472">Membrane</keyword>
<proteinExistence type="predicted"/>
<evidence type="ECO:0000313" key="3">
    <source>
        <dbReference type="Proteomes" id="UP000300381"/>
    </source>
</evidence>
<evidence type="ECO:0000256" key="1">
    <source>
        <dbReference type="SAM" id="Phobius"/>
    </source>
</evidence>
<dbReference type="EMBL" id="BJCQ01000045">
    <property type="protein sequence ID" value="GCL68045.1"/>
    <property type="molecule type" value="Genomic_DNA"/>
</dbReference>
<dbReference type="RefSeq" id="WP_137661208.1">
    <property type="nucleotide sequence ID" value="NZ_BJCQ01000045.1"/>
</dbReference>
<sequence>MDTHARTAKWSKGVPEMDVLSLAEKEIVCNKVAKQLFAICVTVVTLILIAIIAGMFESPWLLDYMTDTANTTNQNLSTAHSQAGRAGGTMASLPRMIPVLAAMLIPTMVVFYIIKKPLLKRETRKLVEKKLADTPSTDDVLTSVYWAFSNQEYVSNDAFTLDIINYIEDNKENWNPNGIAINSRKVCIVYEAFITGIEQLRSNETVIDMSYLDEECRIDGVFQTDIKVYLTADNGKYFTNVELLRKIHNQLAYKDLGNNESFEGLEYVDTDGGTLVYRLMTGS</sequence>
<protein>
    <submittedName>
        <fullName evidence="2">Uncharacterized protein</fullName>
    </submittedName>
</protein>
<feature type="transmembrane region" description="Helical" evidence="1">
    <location>
        <begin position="36"/>
        <end position="56"/>
    </location>
</feature>
<dbReference type="AlphaFoldDB" id="A0A480B819"/>
<keyword evidence="1" id="KW-0812">Transmembrane</keyword>
<dbReference type="Proteomes" id="UP000300381">
    <property type="component" value="Unassembled WGS sequence"/>
</dbReference>
<comment type="caution">
    <text evidence="2">The sequence shown here is derived from an EMBL/GenBank/DDBJ whole genome shotgun (WGS) entry which is preliminary data.</text>
</comment>
<keyword evidence="1" id="KW-1133">Transmembrane helix</keyword>
<reference evidence="2 3" key="1">
    <citation type="submission" date="2019-03" db="EMBL/GenBank/DDBJ databases">
        <title>Draft genome sequences of two Veillonella tobetsuensis clinical isolates from intraoperative bronchial fluids of elderly patients with pulmonary carcinoma.</title>
        <authorList>
            <person name="Akiyama T."/>
        </authorList>
    </citation>
    <scope>NUCLEOTIDE SEQUENCE [LARGE SCALE GENOMIC DNA]</scope>
    <source>
        <strain evidence="2 3">PAGU 1578</strain>
    </source>
</reference>
<evidence type="ECO:0000313" key="2">
    <source>
        <dbReference type="EMBL" id="GCL68045.1"/>
    </source>
</evidence>